<sequence>MTLGHMSLRRILPAACALALLPVVPALAQSRPPAQIKITNARTVPLESLEITTTGEQARLVGKLAKPLAPGKSIMIKLNKPAGCSYYLLGKFSDESESDNDGIDLCKEKSLRLTE</sequence>
<keyword evidence="1" id="KW-0732">Signal</keyword>
<keyword evidence="3" id="KW-1185">Reference proteome</keyword>
<dbReference type="EMBL" id="JBHSLV010000030">
    <property type="protein sequence ID" value="MFC5394392.1"/>
    <property type="molecule type" value="Genomic_DNA"/>
</dbReference>
<gene>
    <name evidence="2" type="ORF">ACFPPC_17260</name>
</gene>
<protein>
    <submittedName>
        <fullName evidence="2">Uncharacterized protein</fullName>
    </submittedName>
</protein>
<evidence type="ECO:0000256" key="1">
    <source>
        <dbReference type="SAM" id="SignalP"/>
    </source>
</evidence>
<name>A0ABW0HCP4_9HYPH</name>
<dbReference type="Proteomes" id="UP001596104">
    <property type="component" value="Unassembled WGS sequence"/>
</dbReference>
<reference evidence="3" key="1">
    <citation type="journal article" date="2019" name="Int. J. Syst. Evol. Microbiol.">
        <title>The Global Catalogue of Microorganisms (GCM) 10K type strain sequencing project: providing services to taxonomists for standard genome sequencing and annotation.</title>
        <authorList>
            <consortium name="The Broad Institute Genomics Platform"/>
            <consortium name="The Broad Institute Genome Sequencing Center for Infectious Disease"/>
            <person name="Wu L."/>
            <person name="Ma J."/>
        </authorList>
    </citation>
    <scope>NUCLEOTIDE SEQUENCE [LARGE SCALE GENOMIC DNA]</scope>
    <source>
        <strain evidence="3">CGMCC 1.16326</strain>
    </source>
</reference>
<comment type="caution">
    <text evidence="2">The sequence shown here is derived from an EMBL/GenBank/DDBJ whole genome shotgun (WGS) entry which is preliminary data.</text>
</comment>
<proteinExistence type="predicted"/>
<feature type="signal peptide" evidence="1">
    <location>
        <begin position="1"/>
        <end position="28"/>
    </location>
</feature>
<feature type="chain" id="PRO_5046556989" evidence="1">
    <location>
        <begin position="29"/>
        <end position="115"/>
    </location>
</feature>
<organism evidence="2 3">
    <name type="scientific">Bosea vestrisii</name>
    <dbReference type="NCBI Taxonomy" id="151416"/>
    <lineage>
        <taxon>Bacteria</taxon>
        <taxon>Pseudomonadati</taxon>
        <taxon>Pseudomonadota</taxon>
        <taxon>Alphaproteobacteria</taxon>
        <taxon>Hyphomicrobiales</taxon>
        <taxon>Boseaceae</taxon>
        <taxon>Bosea</taxon>
    </lineage>
</organism>
<accession>A0ABW0HCP4</accession>
<evidence type="ECO:0000313" key="3">
    <source>
        <dbReference type="Proteomes" id="UP001596104"/>
    </source>
</evidence>
<dbReference type="RefSeq" id="WP_377009667.1">
    <property type="nucleotide sequence ID" value="NZ_JBHSLV010000030.1"/>
</dbReference>
<evidence type="ECO:0000313" key="2">
    <source>
        <dbReference type="EMBL" id="MFC5394392.1"/>
    </source>
</evidence>